<keyword evidence="7" id="KW-0539">Nucleus</keyword>
<dbReference type="InterPro" id="IPR041983">
    <property type="entry name" value="ADA2-like_ZZ"/>
</dbReference>
<evidence type="ECO:0000256" key="3">
    <source>
        <dbReference type="ARBA" id="ARBA00022771"/>
    </source>
</evidence>
<dbReference type="PANTHER" id="PTHR12374">
    <property type="entry name" value="TRANSCRIPTIONAL ADAPTOR 2 ADA2 -RELATED"/>
    <property type="match status" value="1"/>
</dbReference>
<dbReference type="CDD" id="cd00167">
    <property type="entry name" value="SANT"/>
    <property type="match status" value="1"/>
</dbReference>
<dbReference type="Pfam" id="PF00249">
    <property type="entry name" value="Myb_DNA-binding"/>
    <property type="match status" value="1"/>
</dbReference>
<evidence type="ECO:0000256" key="2">
    <source>
        <dbReference type="ARBA" id="ARBA00022723"/>
    </source>
</evidence>
<evidence type="ECO:0000259" key="13">
    <source>
        <dbReference type="PROSITE" id="PS51293"/>
    </source>
</evidence>
<feature type="compositionally biased region" description="Basic and acidic residues" evidence="9">
    <location>
        <begin position="444"/>
        <end position="464"/>
    </location>
</feature>
<dbReference type="Gene3D" id="3.30.60.90">
    <property type="match status" value="1"/>
</dbReference>
<dbReference type="PROSITE" id="PS51293">
    <property type="entry name" value="SANT"/>
    <property type="match status" value="1"/>
</dbReference>
<feature type="compositionally biased region" description="Low complexity" evidence="9">
    <location>
        <begin position="629"/>
        <end position="646"/>
    </location>
</feature>
<dbReference type="InterPro" id="IPR000433">
    <property type="entry name" value="Znf_ZZ"/>
</dbReference>
<keyword evidence="3 8" id="KW-0863">Zinc-finger</keyword>
<evidence type="ECO:0000256" key="1">
    <source>
        <dbReference type="ARBA" id="ARBA00004123"/>
    </source>
</evidence>
<evidence type="ECO:0000256" key="8">
    <source>
        <dbReference type="PROSITE-ProRule" id="PRU00228"/>
    </source>
</evidence>
<proteinExistence type="predicted"/>
<evidence type="ECO:0000259" key="12">
    <source>
        <dbReference type="PROSITE" id="PS50934"/>
    </source>
</evidence>
<keyword evidence="2" id="KW-0479">Metal-binding</keyword>
<dbReference type="InterPro" id="IPR017884">
    <property type="entry name" value="SANT_dom"/>
</dbReference>
<dbReference type="FunFam" id="1.10.10.10:FF:000087">
    <property type="entry name" value="Transcriptional adapter 2"/>
    <property type="match status" value="1"/>
</dbReference>
<feature type="region of interest" description="Disordered" evidence="9">
    <location>
        <begin position="444"/>
        <end position="482"/>
    </location>
</feature>
<evidence type="ECO:0000313" key="14">
    <source>
        <dbReference type="EMBL" id="KAH8107707.1"/>
    </source>
</evidence>
<dbReference type="Gene3D" id="1.10.10.60">
    <property type="entry name" value="Homeodomain-like"/>
    <property type="match status" value="1"/>
</dbReference>
<dbReference type="PROSITE" id="PS50934">
    <property type="entry name" value="SWIRM"/>
    <property type="match status" value="1"/>
</dbReference>
<evidence type="ECO:0000256" key="6">
    <source>
        <dbReference type="ARBA" id="ARBA00023163"/>
    </source>
</evidence>
<feature type="domain" description="SANT" evidence="13">
    <location>
        <begin position="85"/>
        <end position="137"/>
    </location>
</feature>
<dbReference type="AlphaFoldDB" id="A0A8K0UZH5"/>
<feature type="region of interest" description="Disordered" evidence="9">
    <location>
        <begin position="569"/>
        <end position="646"/>
    </location>
</feature>
<dbReference type="GO" id="GO:0005634">
    <property type="term" value="C:nucleus"/>
    <property type="evidence" value="ECO:0007669"/>
    <property type="project" value="UniProtKB-SubCell"/>
</dbReference>
<gene>
    <name evidence="14" type="ORF">BXZ70DRAFT_912253</name>
</gene>
<feature type="region of interest" description="Disordered" evidence="9">
    <location>
        <begin position="249"/>
        <end position="316"/>
    </location>
</feature>
<dbReference type="CDD" id="cd02335">
    <property type="entry name" value="ZZ_ADA2"/>
    <property type="match status" value="1"/>
</dbReference>
<dbReference type="GO" id="GO:0008270">
    <property type="term" value="F:zinc ion binding"/>
    <property type="evidence" value="ECO:0007669"/>
    <property type="project" value="UniProtKB-KW"/>
</dbReference>
<dbReference type="PROSITE" id="PS50090">
    <property type="entry name" value="MYB_LIKE"/>
    <property type="match status" value="1"/>
</dbReference>
<dbReference type="Pfam" id="PF22941">
    <property type="entry name" value="TADA2A-like_3rd"/>
    <property type="match status" value="1"/>
</dbReference>
<dbReference type="InterPro" id="IPR001005">
    <property type="entry name" value="SANT/Myb"/>
</dbReference>
<dbReference type="PANTHER" id="PTHR12374:SF20">
    <property type="entry name" value="TRANSCRIPTIONAL ADAPTER 2-ALPHA"/>
    <property type="match status" value="1"/>
</dbReference>
<dbReference type="EMBL" id="JAEVFJ010000001">
    <property type="protein sequence ID" value="KAH8107707.1"/>
    <property type="molecule type" value="Genomic_DNA"/>
</dbReference>
<keyword evidence="15" id="KW-1185">Reference proteome</keyword>
<organism evidence="14 15">
    <name type="scientific">Cristinia sonorae</name>
    <dbReference type="NCBI Taxonomy" id="1940300"/>
    <lineage>
        <taxon>Eukaryota</taxon>
        <taxon>Fungi</taxon>
        <taxon>Dikarya</taxon>
        <taxon>Basidiomycota</taxon>
        <taxon>Agaricomycotina</taxon>
        <taxon>Agaricomycetes</taxon>
        <taxon>Agaricomycetidae</taxon>
        <taxon>Agaricales</taxon>
        <taxon>Pleurotineae</taxon>
        <taxon>Stephanosporaceae</taxon>
        <taxon>Cristinia</taxon>
    </lineage>
</organism>
<dbReference type="FunFam" id="1.10.10.60:FF:000115">
    <property type="entry name" value="Transcriptional adapter 2"/>
    <property type="match status" value="1"/>
</dbReference>
<dbReference type="Pfam" id="PF04433">
    <property type="entry name" value="SWIRM"/>
    <property type="match status" value="1"/>
</dbReference>
<dbReference type="SMART" id="SM00717">
    <property type="entry name" value="SANT"/>
    <property type="match status" value="1"/>
</dbReference>
<dbReference type="PROSITE" id="PS50135">
    <property type="entry name" value="ZF_ZZ_2"/>
    <property type="match status" value="1"/>
</dbReference>
<dbReference type="SUPFAM" id="SSF46689">
    <property type="entry name" value="Homeodomain-like"/>
    <property type="match status" value="2"/>
</dbReference>
<dbReference type="Gene3D" id="1.10.10.10">
    <property type="entry name" value="Winged helix-like DNA-binding domain superfamily/Winged helix DNA-binding domain"/>
    <property type="match status" value="1"/>
</dbReference>
<feature type="domain" description="ZZ-type" evidence="11">
    <location>
        <begin position="22"/>
        <end position="83"/>
    </location>
</feature>
<dbReference type="SUPFAM" id="SSF57850">
    <property type="entry name" value="RING/U-box"/>
    <property type="match status" value="1"/>
</dbReference>
<feature type="domain" description="Myb-like" evidence="10">
    <location>
        <begin position="90"/>
        <end position="133"/>
    </location>
</feature>
<comment type="subcellular location">
    <subcellularLocation>
        <location evidence="1">Nucleus</location>
    </subcellularLocation>
</comment>
<dbReference type="InterPro" id="IPR009057">
    <property type="entry name" value="Homeodomain-like_sf"/>
</dbReference>
<dbReference type="InterPro" id="IPR055141">
    <property type="entry name" value="TADA2A_B-like_dom"/>
</dbReference>
<dbReference type="GO" id="GO:0006338">
    <property type="term" value="P:chromatin remodeling"/>
    <property type="evidence" value="ECO:0007669"/>
    <property type="project" value="TreeGrafter"/>
</dbReference>
<dbReference type="Proteomes" id="UP000813824">
    <property type="component" value="Unassembled WGS sequence"/>
</dbReference>
<evidence type="ECO:0008006" key="16">
    <source>
        <dbReference type="Google" id="ProtNLM"/>
    </source>
</evidence>
<feature type="compositionally biased region" description="Polar residues" evidence="9">
    <location>
        <begin position="570"/>
        <end position="602"/>
    </location>
</feature>
<keyword evidence="5" id="KW-0805">Transcription regulation</keyword>
<dbReference type="GO" id="GO:0003682">
    <property type="term" value="F:chromatin binding"/>
    <property type="evidence" value="ECO:0007669"/>
    <property type="project" value="TreeGrafter"/>
</dbReference>
<keyword evidence="6" id="KW-0804">Transcription</keyword>
<name>A0A8K0UZH5_9AGAR</name>
<protein>
    <recommendedName>
        <fullName evidence="16">Transcriptional adapter 2</fullName>
    </recommendedName>
</protein>
<dbReference type="GO" id="GO:0003713">
    <property type="term" value="F:transcription coactivator activity"/>
    <property type="evidence" value="ECO:0007669"/>
    <property type="project" value="TreeGrafter"/>
</dbReference>
<dbReference type="OrthoDB" id="270417at2759"/>
<dbReference type="GO" id="GO:0070461">
    <property type="term" value="C:SAGA-type complex"/>
    <property type="evidence" value="ECO:0007669"/>
    <property type="project" value="TreeGrafter"/>
</dbReference>
<evidence type="ECO:0000313" key="15">
    <source>
        <dbReference type="Proteomes" id="UP000813824"/>
    </source>
</evidence>
<dbReference type="InterPro" id="IPR036388">
    <property type="entry name" value="WH-like_DNA-bd_sf"/>
</dbReference>
<reference evidence="14" key="1">
    <citation type="journal article" date="2021" name="New Phytol.">
        <title>Evolutionary innovations through gain and loss of genes in the ectomycorrhizal Boletales.</title>
        <authorList>
            <person name="Wu G."/>
            <person name="Miyauchi S."/>
            <person name="Morin E."/>
            <person name="Kuo A."/>
            <person name="Drula E."/>
            <person name="Varga T."/>
            <person name="Kohler A."/>
            <person name="Feng B."/>
            <person name="Cao Y."/>
            <person name="Lipzen A."/>
            <person name="Daum C."/>
            <person name="Hundley H."/>
            <person name="Pangilinan J."/>
            <person name="Johnson J."/>
            <person name="Barry K."/>
            <person name="LaButti K."/>
            <person name="Ng V."/>
            <person name="Ahrendt S."/>
            <person name="Min B."/>
            <person name="Choi I.G."/>
            <person name="Park H."/>
            <person name="Plett J.M."/>
            <person name="Magnuson J."/>
            <person name="Spatafora J.W."/>
            <person name="Nagy L.G."/>
            <person name="Henrissat B."/>
            <person name="Grigoriev I.V."/>
            <person name="Yang Z.L."/>
            <person name="Xu J."/>
            <person name="Martin F.M."/>
        </authorList>
    </citation>
    <scope>NUCLEOTIDE SEQUENCE</scope>
    <source>
        <strain evidence="14">KKN 215</strain>
    </source>
</reference>
<evidence type="ECO:0000259" key="10">
    <source>
        <dbReference type="PROSITE" id="PS50090"/>
    </source>
</evidence>
<feature type="compositionally biased region" description="Basic and acidic residues" evidence="9">
    <location>
        <begin position="274"/>
        <end position="296"/>
    </location>
</feature>
<comment type="caution">
    <text evidence="14">The sequence shown here is derived from an EMBL/GenBank/DDBJ whole genome shotgun (WGS) entry which is preliminary data.</text>
</comment>
<dbReference type="InterPro" id="IPR043145">
    <property type="entry name" value="Znf_ZZ_sf"/>
</dbReference>
<evidence type="ECO:0000256" key="5">
    <source>
        <dbReference type="ARBA" id="ARBA00023015"/>
    </source>
</evidence>
<sequence>MTVTHRKRQHQPEEIQTVNEPGLQIECDGCQCDLTHSIRIKCADPLCEPGDGVDICPSCFCAGKEFGPHKRTHPYRVVELHSYPIFSEDWGADEELLLLEGLSSQGLGNWQAIAEHVGTRTKEEVEQHYKDVYINSPDWPLPRMNLEFNVDPSEFQERKRRRISVMNSNPPPAPKVAPTSAPGVHEVATFLPGRLEFEHELDNEAEDLVKDLEFGVCLEWGGDAIPEDEHDLEVKARVKWEEEMKALRESQPITGKRPPNGYMPNGFLNGFHFHNGDTPKRGTPKPEPKPEPKNDETGSGNGDDEADEPVQPPPIETSESLAFKLTLLEMYNQRVEKRQENKAIMFNRGLLNYKQMQAADKKRPREEKEALVRLRPFAKLQTGEDFEVFVADLMYESILRKRIQELQHYRRMGLTTAADIEKYETDLIKRTNIKQSVGRDFFPERLHSNSRHSESRKSHERELTPKVGSAVATSGIGPPGRKMPAPLNLANSPSLHLLTPEEQTLCSQLRILPKPYLVIKETLVREYARRGGKLRRREARDLVKIDVNKTSRVWDFLVQAGFMKVGNTDPLATQTQSQGDSASRFSATPSLSTSPSKDSQMHASPKPPFTTAPLVHHSGPFSITTPIAPQSSLPTLPSTSRTTPHS</sequence>
<evidence type="ECO:0000259" key="11">
    <source>
        <dbReference type="PROSITE" id="PS50135"/>
    </source>
</evidence>
<dbReference type="Pfam" id="PF25299">
    <property type="entry name" value="ZZ_ADA2"/>
    <property type="match status" value="1"/>
</dbReference>
<evidence type="ECO:0000256" key="9">
    <source>
        <dbReference type="SAM" id="MobiDB-lite"/>
    </source>
</evidence>
<dbReference type="InterPro" id="IPR007526">
    <property type="entry name" value="SWIRM"/>
</dbReference>
<evidence type="ECO:0000256" key="7">
    <source>
        <dbReference type="ARBA" id="ARBA00023242"/>
    </source>
</evidence>
<keyword evidence="4" id="KW-0862">Zinc</keyword>
<dbReference type="GO" id="GO:0006357">
    <property type="term" value="P:regulation of transcription by RNA polymerase II"/>
    <property type="evidence" value="ECO:0007669"/>
    <property type="project" value="TreeGrafter"/>
</dbReference>
<feature type="domain" description="SWIRM" evidence="12">
    <location>
        <begin position="478"/>
        <end position="574"/>
    </location>
</feature>
<accession>A0A8K0UZH5</accession>
<evidence type="ECO:0000256" key="4">
    <source>
        <dbReference type="ARBA" id="ARBA00022833"/>
    </source>
</evidence>